<dbReference type="Proteomes" id="UP001652641">
    <property type="component" value="Chromosome 12"/>
</dbReference>
<evidence type="ECO:0000313" key="4">
    <source>
        <dbReference type="RefSeq" id="XP_025871167.1"/>
    </source>
</evidence>
<proteinExistence type="predicted"/>
<evidence type="ECO:0000313" key="3">
    <source>
        <dbReference type="Proteomes" id="UP001652641"/>
    </source>
</evidence>
<dbReference type="AlphaFoldDB" id="A0A3Q7UD87"/>
<feature type="region of interest" description="Disordered" evidence="1">
    <location>
        <begin position="81"/>
        <end position="105"/>
    </location>
</feature>
<dbReference type="CTD" id="51149"/>
<feature type="region of interest" description="Disordered" evidence="1">
    <location>
        <begin position="274"/>
        <end position="298"/>
    </location>
</feature>
<feature type="region of interest" description="Disordered" evidence="1">
    <location>
        <begin position="127"/>
        <end position="169"/>
    </location>
</feature>
<sequence length="298" mass="33514">MSRAQRARVLRCFSCRLFQAHQEKKSLKWTCKACGEKQSFLQTYGEGSGADCRCHVQKLNLLQGQISEISLRFLEEPVNVDEENAGPGDAEHESVQEKPQSSENRWLKYLERDSKELGMEEGVCFKRQSLSGTETPDPPFNTGLPRKRKWSQSTVQPSHSPDVQNVSDSEVTLEPQKASSTLALDRGHCLASHCFHTPDSWSWNLAEELRTMLAWQGRSEKMAVTRKGAPGSLLFLRGVLHVQPQPHRSGPYLPSPNNFFCCLEMAPMWTQGSQEPCQKTLGQPGQHWLSRGPSGPRP</sequence>
<feature type="domain" description="MRN complex-interacting protein N-terminal" evidence="2">
    <location>
        <begin position="9"/>
        <end position="109"/>
    </location>
</feature>
<dbReference type="GO" id="GO:0005634">
    <property type="term" value="C:nucleus"/>
    <property type="evidence" value="ECO:0007669"/>
    <property type="project" value="TreeGrafter"/>
</dbReference>
<organism evidence="3 4">
    <name type="scientific">Vulpes vulpes</name>
    <name type="common">Red fox</name>
    <dbReference type="NCBI Taxonomy" id="9627"/>
    <lineage>
        <taxon>Eukaryota</taxon>
        <taxon>Metazoa</taxon>
        <taxon>Chordata</taxon>
        <taxon>Craniata</taxon>
        <taxon>Vertebrata</taxon>
        <taxon>Euteleostomi</taxon>
        <taxon>Mammalia</taxon>
        <taxon>Eutheria</taxon>
        <taxon>Laurasiatheria</taxon>
        <taxon>Carnivora</taxon>
        <taxon>Caniformia</taxon>
        <taxon>Canidae</taxon>
        <taxon>Vulpes</taxon>
    </lineage>
</organism>
<dbReference type="GO" id="GO:0007095">
    <property type="term" value="P:mitotic G2 DNA damage checkpoint signaling"/>
    <property type="evidence" value="ECO:0007669"/>
    <property type="project" value="TreeGrafter"/>
</dbReference>
<evidence type="ECO:0000256" key="1">
    <source>
        <dbReference type="SAM" id="MobiDB-lite"/>
    </source>
</evidence>
<dbReference type="PANTHER" id="PTHR15863:SF2">
    <property type="entry name" value="MRN COMPLEX-INTERACTING PROTEIN"/>
    <property type="match status" value="1"/>
</dbReference>
<dbReference type="PANTHER" id="PTHR15863">
    <property type="entry name" value="MRN COMPLEX-INTERACTING PROTEIN"/>
    <property type="match status" value="1"/>
</dbReference>
<feature type="compositionally biased region" description="Polar residues" evidence="1">
    <location>
        <begin position="274"/>
        <end position="283"/>
    </location>
</feature>
<dbReference type="InterPro" id="IPR032739">
    <property type="entry name" value="MRNIP"/>
</dbReference>
<keyword evidence="3" id="KW-1185">Reference proteome</keyword>
<name>A0A3Q7UD87_VULVU</name>
<dbReference type="GO" id="GO:0003682">
    <property type="term" value="F:chromatin binding"/>
    <property type="evidence" value="ECO:0007669"/>
    <property type="project" value="TreeGrafter"/>
</dbReference>
<dbReference type="Pfam" id="PF15749">
    <property type="entry name" value="MRNIP"/>
    <property type="match status" value="1"/>
</dbReference>
<dbReference type="RefSeq" id="XP_025871167.1">
    <property type="nucleotide sequence ID" value="XM_026015382.2"/>
</dbReference>
<dbReference type="InterPro" id="IPR049472">
    <property type="entry name" value="MRNIP_N"/>
</dbReference>
<evidence type="ECO:0000259" key="2">
    <source>
        <dbReference type="Pfam" id="PF15749"/>
    </source>
</evidence>
<accession>A0A3Q7UD87</accession>
<reference key="1">
    <citation type="submission" date="2019-01" db="UniProtKB">
        <authorList>
            <consortium name="RefSeq"/>
        </authorList>
    </citation>
    <scope>IDENTIFICATION</scope>
</reference>
<protein>
    <submittedName>
        <fullName evidence="4">MRN complex-interacting protein isoform X3</fullName>
    </submittedName>
</protein>
<feature type="compositionally biased region" description="Polar residues" evidence="1">
    <location>
        <begin position="151"/>
        <end position="169"/>
    </location>
</feature>
<dbReference type="GeneID" id="112932445"/>
<gene>
    <name evidence="4" type="primary">MRNIP</name>
</gene>
<reference evidence="4" key="2">
    <citation type="submission" date="2025-08" db="UniProtKB">
        <authorList>
            <consortium name="RefSeq"/>
        </authorList>
    </citation>
    <scope>IDENTIFICATION</scope>
    <source>
        <tissue evidence="4">Cell line</tissue>
    </source>
</reference>